<keyword evidence="1" id="KW-0391">Immunity</keyword>
<name>A0A5E4AQD8_MARMO</name>
<reference evidence="5" key="1">
    <citation type="submission" date="2019-04" db="EMBL/GenBank/DDBJ databases">
        <authorList>
            <person name="Alioto T."/>
            <person name="Alioto T."/>
        </authorList>
    </citation>
    <scope>NUCLEOTIDE SEQUENCE [LARGE SCALE GENOMIC DNA]</scope>
</reference>
<dbReference type="SUPFAM" id="SSF48726">
    <property type="entry name" value="Immunoglobulin"/>
    <property type="match status" value="1"/>
</dbReference>
<dbReference type="PANTHER" id="PTHR23268:SF47">
    <property type="entry name" value="T CELL RECEPTOR BETA VARIABLE 11-1"/>
    <property type="match status" value="1"/>
</dbReference>
<evidence type="ECO:0000256" key="3">
    <source>
        <dbReference type="ARBA" id="ARBA00023319"/>
    </source>
</evidence>
<keyword evidence="6" id="KW-1185">Reference proteome</keyword>
<dbReference type="AlphaFoldDB" id="A0A5E4AQD8"/>
<feature type="region of interest" description="Disordered" evidence="4">
    <location>
        <begin position="1"/>
        <end position="26"/>
    </location>
</feature>
<comment type="caution">
    <text evidence="5">The sequence shown here is derived from an EMBL/GenBank/DDBJ whole genome shotgun (WGS) entry which is preliminary data.</text>
</comment>
<evidence type="ECO:0000256" key="1">
    <source>
        <dbReference type="ARBA" id="ARBA00022859"/>
    </source>
</evidence>
<evidence type="ECO:0000313" key="6">
    <source>
        <dbReference type="Proteomes" id="UP000335636"/>
    </source>
</evidence>
<dbReference type="PANTHER" id="PTHR23268">
    <property type="entry name" value="T-CELL RECEPTOR BETA CHAIN"/>
    <property type="match status" value="1"/>
</dbReference>
<evidence type="ECO:0000256" key="4">
    <source>
        <dbReference type="SAM" id="MobiDB-lite"/>
    </source>
</evidence>
<evidence type="ECO:0000313" key="5">
    <source>
        <dbReference type="EMBL" id="VTJ59524.1"/>
    </source>
</evidence>
<feature type="non-terminal residue" evidence="5">
    <location>
        <position position="115"/>
    </location>
</feature>
<organism evidence="5 6">
    <name type="scientific">Marmota monax</name>
    <name type="common">Woodchuck</name>
    <dbReference type="NCBI Taxonomy" id="9995"/>
    <lineage>
        <taxon>Eukaryota</taxon>
        <taxon>Metazoa</taxon>
        <taxon>Chordata</taxon>
        <taxon>Craniata</taxon>
        <taxon>Vertebrata</taxon>
        <taxon>Euteleostomi</taxon>
        <taxon>Mammalia</taxon>
        <taxon>Eutheria</taxon>
        <taxon>Euarchontoglires</taxon>
        <taxon>Glires</taxon>
        <taxon>Rodentia</taxon>
        <taxon>Sciuromorpha</taxon>
        <taxon>Sciuridae</taxon>
        <taxon>Xerinae</taxon>
        <taxon>Marmotini</taxon>
        <taxon>Marmota</taxon>
    </lineage>
</organism>
<dbReference type="GO" id="GO:0007166">
    <property type="term" value="P:cell surface receptor signaling pathway"/>
    <property type="evidence" value="ECO:0007669"/>
    <property type="project" value="TreeGrafter"/>
</dbReference>
<protein>
    <recommendedName>
        <fullName evidence="7">Immunoglobulin V-set domain-containing protein</fullName>
    </recommendedName>
</protein>
<dbReference type="Proteomes" id="UP000335636">
    <property type="component" value="Unassembled WGS sequence"/>
</dbReference>
<keyword evidence="3" id="KW-0393">Immunoglobulin domain</keyword>
<dbReference type="Gene3D" id="2.60.40.10">
    <property type="entry name" value="Immunoglobulins"/>
    <property type="match status" value="1"/>
</dbReference>
<evidence type="ECO:0008006" key="7">
    <source>
        <dbReference type="Google" id="ProtNLM"/>
    </source>
</evidence>
<dbReference type="EMBL" id="CABDUW010000122">
    <property type="protein sequence ID" value="VTJ59524.1"/>
    <property type="molecule type" value="Genomic_DNA"/>
</dbReference>
<dbReference type="InterPro" id="IPR050413">
    <property type="entry name" value="TCR_beta_variable"/>
</dbReference>
<dbReference type="GO" id="GO:0005886">
    <property type="term" value="C:plasma membrane"/>
    <property type="evidence" value="ECO:0007669"/>
    <property type="project" value="TreeGrafter"/>
</dbReference>
<proteinExistence type="predicted"/>
<dbReference type="InterPro" id="IPR013783">
    <property type="entry name" value="Ig-like_fold"/>
</dbReference>
<sequence>MPWAPGSSAGWPSVSRGQTPGGGPEHLIHFENEAVLDDSQLPKDRFSAERSKGANSTLRIQPVQLGVSAVYLCASSLATEVQRHFSQCTQPCGSPSTRLPAALGRVLPVLIIPGK</sequence>
<gene>
    <name evidence="5" type="ORF">MONAX_5E002907</name>
</gene>
<dbReference type="GO" id="GO:0002250">
    <property type="term" value="P:adaptive immune response"/>
    <property type="evidence" value="ECO:0007669"/>
    <property type="project" value="UniProtKB-KW"/>
</dbReference>
<dbReference type="InterPro" id="IPR036179">
    <property type="entry name" value="Ig-like_dom_sf"/>
</dbReference>
<accession>A0A5E4AQD8</accession>
<keyword evidence="2" id="KW-1064">Adaptive immunity</keyword>
<evidence type="ECO:0000256" key="2">
    <source>
        <dbReference type="ARBA" id="ARBA00023130"/>
    </source>
</evidence>